<dbReference type="Proteomes" id="UP001299068">
    <property type="component" value="Unassembled WGS sequence"/>
</dbReference>
<dbReference type="PANTHER" id="PTHR30576">
    <property type="entry name" value="COLANIC BIOSYNTHESIS UDP-GLUCOSE LIPID CARRIER TRANSFERASE"/>
    <property type="match status" value="1"/>
</dbReference>
<accession>A0ABS7KSZ1</accession>
<dbReference type="RefSeq" id="WP_221858280.1">
    <property type="nucleotide sequence ID" value="NZ_JAIKTU010000001.1"/>
</dbReference>
<evidence type="ECO:0000313" key="5">
    <source>
        <dbReference type="Proteomes" id="UP001299068"/>
    </source>
</evidence>
<dbReference type="GO" id="GO:0016740">
    <property type="term" value="F:transferase activity"/>
    <property type="evidence" value="ECO:0007669"/>
    <property type="project" value="UniProtKB-KW"/>
</dbReference>
<dbReference type="PANTHER" id="PTHR30576:SF20">
    <property type="entry name" value="QUINOVOSAMINEPHOSPHOTRANSFERAE-RELATED"/>
    <property type="match status" value="1"/>
</dbReference>
<keyword evidence="2" id="KW-1133">Transmembrane helix</keyword>
<feature type="domain" description="Bacterial sugar transferase" evidence="3">
    <location>
        <begin position="22"/>
        <end position="211"/>
    </location>
</feature>
<keyword evidence="2" id="KW-0472">Membrane</keyword>
<dbReference type="InterPro" id="IPR003362">
    <property type="entry name" value="Bact_transf"/>
</dbReference>
<evidence type="ECO:0000259" key="3">
    <source>
        <dbReference type="Pfam" id="PF02397"/>
    </source>
</evidence>
<proteinExistence type="inferred from homology"/>
<evidence type="ECO:0000256" key="1">
    <source>
        <dbReference type="ARBA" id="ARBA00006464"/>
    </source>
</evidence>
<reference evidence="4 5" key="1">
    <citation type="journal article" date="2021" name="Cell Host Microbe">
        <title>in vivo commensal control of Clostridioides difficile virulence.</title>
        <authorList>
            <person name="Girinathan B.P."/>
            <person name="Dibenedetto N."/>
            <person name="Worley J.N."/>
            <person name="Peltier J."/>
            <person name="Arrieta-Ortiz M.L."/>
            <person name="Rupa Christinal Immanuel S."/>
            <person name="Lavin R."/>
            <person name="Delaney M.L."/>
            <person name="Cummins C."/>
            <person name="Hoffmann M."/>
            <person name="Luo Y."/>
            <person name="Gonzalez-Escalona N."/>
            <person name="Allard M."/>
            <person name="Onderdonk A.B."/>
            <person name="Gerber G.K."/>
            <person name="Sonenshein A.L."/>
            <person name="Baliga N."/>
            <person name="Dupuy B."/>
            <person name="Bry L."/>
        </authorList>
    </citation>
    <scope>NUCLEOTIDE SEQUENCE [LARGE SCALE GENOMIC DNA]</scope>
    <source>
        <strain evidence="4 5">DSM 599</strain>
    </source>
</reference>
<feature type="transmembrane region" description="Helical" evidence="2">
    <location>
        <begin position="27"/>
        <end position="52"/>
    </location>
</feature>
<keyword evidence="2" id="KW-0812">Transmembrane</keyword>
<organism evidence="4 5">
    <name type="scientific">Clostridium sardiniense</name>
    <name type="common">Clostridium absonum</name>
    <dbReference type="NCBI Taxonomy" id="29369"/>
    <lineage>
        <taxon>Bacteria</taxon>
        <taxon>Bacillati</taxon>
        <taxon>Bacillota</taxon>
        <taxon>Clostridia</taxon>
        <taxon>Eubacteriales</taxon>
        <taxon>Clostridiaceae</taxon>
        <taxon>Clostridium</taxon>
    </lineage>
</organism>
<comment type="caution">
    <text evidence="4">The sequence shown here is derived from an EMBL/GenBank/DDBJ whole genome shotgun (WGS) entry which is preliminary data.</text>
</comment>
<name>A0ABS7KSZ1_CLOSR</name>
<evidence type="ECO:0000313" key="4">
    <source>
        <dbReference type="EMBL" id="MBY0753930.1"/>
    </source>
</evidence>
<keyword evidence="4" id="KW-0808">Transferase</keyword>
<protein>
    <submittedName>
        <fullName evidence="4">Sugar transferase</fullName>
    </submittedName>
</protein>
<dbReference type="EMBL" id="JAIKTU010000001">
    <property type="protein sequence ID" value="MBY0753930.1"/>
    <property type="molecule type" value="Genomic_DNA"/>
</dbReference>
<sequence length="213" mass="24523">MNIQHKEIIKLGKHNGFNKFMKRSFDILVSFIGLIITSPIILASVILVRVLYGESGFFTQKRVGKNGKKFRIVKIRTMNSKVKFDTNVTTDKDPRITKLGRVFRKTKIDELPQLFNVLVGDMSFVGPRPDVEETINNIKDENKKNIFLSIRPGITGPASIKYKNEEEILSKVDNSEIYNKEIIFPDKVNLNKEYIENYSFSMDIKYIINTIIG</sequence>
<evidence type="ECO:0000256" key="2">
    <source>
        <dbReference type="SAM" id="Phobius"/>
    </source>
</evidence>
<dbReference type="Pfam" id="PF02397">
    <property type="entry name" value="Bac_transf"/>
    <property type="match status" value="1"/>
</dbReference>
<comment type="similarity">
    <text evidence="1">Belongs to the bacterial sugar transferase family.</text>
</comment>
<gene>
    <name evidence="4" type="ORF">K5V21_00535</name>
</gene>
<keyword evidence="5" id="KW-1185">Reference proteome</keyword>